<organism evidence="2 3">
    <name type="scientific">Hymenobacter coccineus</name>
    <dbReference type="NCBI Taxonomy" id="1908235"/>
    <lineage>
        <taxon>Bacteria</taxon>
        <taxon>Pseudomonadati</taxon>
        <taxon>Bacteroidota</taxon>
        <taxon>Cytophagia</taxon>
        <taxon>Cytophagales</taxon>
        <taxon>Hymenobacteraceae</taxon>
        <taxon>Hymenobacter</taxon>
    </lineage>
</organism>
<feature type="chain" id="PRO_5009579539" description="T9SS C-terminal target domain-containing protein" evidence="1">
    <location>
        <begin position="22"/>
        <end position="340"/>
    </location>
</feature>
<proteinExistence type="predicted"/>
<evidence type="ECO:0000256" key="1">
    <source>
        <dbReference type="SAM" id="SignalP"/>
    </source>
</evidence>
<gene>
    <name evidence="2" type="ORF">BEN49_24590</name>
</gene>
<evidence type="ECO:0000313" key="3">
    <source>
        <dbReference type="Proteomes" id="UP000177506"/>
    </source>
</evidence>
<evidence type="ECO:0000313" key="2">
    <source>
        <dbReference type="EMBL" id="OGX89748.1"/>
    </source>
</evidence>
<name>A0A1G1TFU9_9BACT</name>
<keyword evidence="1" id="KW-0732">Signal</keyword>
<dbReference type="SUPFAM" id="SSF101908">
    <property type="entry name" value="Putative isomerase YbhE"/>
    <property type="match status" value="1"/>
</dbReference>
<comment type="caution">
    <text evidence="2">The sequence shown here is derived from an EMBL/GenBank/DDBJ whole genome shotgun (WGS) entry which is preliminary data.</text>
</comment>
<feature type="non-terminal residue" evidence="2">
    <location>
        <position position="340"/>
    </location>
</feature>
<accession>A0A1G1TFU9</accession>
<evidence type="ECO:0008006" key="4">
    <source>
        <dbReference type="Google" id="ProtNLM"/>
    </source>
</evidence>
<dbReference type="RefSeq" id="WP_070744514.1">
    <property type="nucleotide sequence ID" value="NZ_MDZA01000249.1"/>
</dbReference>
<protein>
    <recommendedName>
        <fullName evidence="4">T9SS C-terminal target domain-containing protein</fullName>
    </recommendedName>
</protein>
<feature type="signal peptide" evidence="1">
    <location>
        <begin position="1"/>
        <end position="21"/>
    </location>
</feature>
<dbReference type="EMBL" id="MDZA01000249">
    <property type="protein sequence ID" value="OGX89748.1"/>
    <property type="molecule type" value="Genomic_DNA"/>
</dbReference>
<sequence length="340" mass="35987">MKTTALLLLASALALGPAARAQTGCPDPQATNYNPAARANDGSCQYAPTTAALPVRAPLGAAVPETSGLQLAAGALWTFNDGGNPPVLFRVDSATGQAVQQVRVVNYPNTDWEDIAADARYLYLGDFGNNYGTRRDLRLLRVPRAGLGPGADTVSAQAINFYYPDQITFGGGLNNHDYDCEAVFFRNDSLHLFTKDWADHRTRYYTVPAVPGTHAAHLKATFDVNGLITAADLSPDGTTAVLLGYDETTGATFAWLLSDFPGTQFFRGNKRRIALPSAALVGQVEGVCFAGPRRLLVSNERVTVGPLTVPQRLYALNVGPWLPAPAVVTAAAAAAGPGRA</sequence>
<dbReference type="OrthoDB" id="9798438at2"/>
<reference evidence="2 3" key="1">
    <citation type="submission" date="2016-08" db="EMBL/GenBank/DDBJ databases">
        <title>Hymenobacter coccineus sp. nov., Hymenobacter lapidarius sp. nov. and Hymenobacter glacialis sp. nov., isolated from Antarctic soil.</title>
        <authorList>
            <person name="Sedlacek I."/>
            <person name="Kralova S."/>
            <person name="Kyrova K."/>
            <person name="Maslanova I."/>
            <person name="Stankova E."/>
            <person name="Vrbovska V."/>
            <person name="Nemec M."/>
            <person name="Bartak M."/>
            <person name="Svec P."/>
            <person name="Busse H.-J."/>
            <person name="Pantucek R."/>
        </authorList>
    </citation>
    <scope>NUCLEOTIDE SEQUENCE [LARGE SCALE GENOMIC DNA]</scope>
    <source>
        <strain evidence="2 3">CCM 8649</strain>
    </source>
</reference>
<keyword evidence="3" id="KW-1185">Reference proteome</keyword>
<dbReference type="Proteomes" id="UP000177506">
    <property type="component" value="Unassembled WGS sequence"/>
</dbReference>
<dbReference type="AlphaFoldDB" id="A0A1G1TFU9"/>